<dbReference type="GO" id="GO:0005525">
    <property type="term" value="F:GTP binding"/>
    <property type="evidence" value="ECO:0007669"/>
    <property type="project" value="UniProtKB-KW"/>
</dbReference>
<dbReference type="PROSITE" id="PS51419">
    <property type="entry name" value="RAB"/>
    <property type="match status" value="1"/>
</dbReference>
<dbReference type="SUPFAM" id="SSF52540">
    <property type="entry name" value="P-loop containing nucleoside triphosphate hydrolases"/>
    <property type="match status" value="1"/>
</dbReference>
<sequence length="81" mass="9098">FRALAPMYYRGSAAAIIVYDITKEESFQTLKNWVKELRQHGPPNIVVAIAGNKCDLSDARYGTGLPPYWHRKTGSVMITDV</sequence>
<comment type="similarity">
    <text evidence="1">Belongs to the small GTPase superfamily. Rab family.</text>
</comment>
<name>A0A8T2NSR4_9TELE</name>
<dbReference type="AlphaFoldDB" id="A0A8T2NSR4"/>
<dbReference type="PANTHER" id="PTHR47978">
    <property type="match status" value="1"/>
</dbReference>
<accession>A0A8T2NSR4</accession>
<keyword evidence="2" id="KW-0547">Nucleotide-binding</keyword>
<dbReference type="Proteomes" id="UP000824540">
    <property type="component" value="Unassembled WGS sequence"/>
</dbReference>
<dbReference type="InterPro" id="IPR001806">
    <property type="entry name" value="Small_GTPase"/>
</dbReference>
<keyword evidence="3" id="KW-0342">GTP-binding</keyword>
<feature type="non-terminal residue" evidence="4">
    <location>
        <position position="81"/>
    </location>
</feature>
<dbReference type="Gene3D" id="3.40.50.300">
    <property type="entry name" value="P-loop containing nucleotide triphosphate hydrolases"/>
    <property type="match status" value="1"/>
</dbReference>
<dbReference type="Pfam" id="PF00071">
    <property type="entry name" value="Ras"/>
    <property type="match status" value="1"/>
</dbReference>
<reference evidence="4" key="1">
    <citation type="thesis" date="2021" institute="BYU ScholarsArchive" country="Provo, UT, USA">
        <title>Applications of and Algorithms for Genome Assembly and Genomic Analyses with an Emphasis on Marine Teleosts.</title>
        <authorList>
            <person name="Pickett B.D."/>
        </authorList>
    </citation>
    <scope>NUCLEOTIDE SEQUENCE</scope>
    <source>
        <strain evidence="4">HI-2016</strain>
    </source>
</reference>
<protein>
    <submittedName>
        <fullName evidence="4">Uncharacterized protein</fullName>
    </submittedName>
</protein>
<organism evidence="4 5">
    <name type="scientific">Albula glossodonta</name>
    <name type="common">roundjaw bonefish</name>
    <dbReference type="NCBI Taxonomy" id="121402"/>
    <lineage>
        <taxon>Eukaryota</taxon>
        <taxon>Metazoa</taxon>
        <taxon>Chordata</taxon>
        <taxon>Craniata</taxon>
        <taxon>Vertebrata</taxon>
        <taxon>Euteleostomi</taxon>
        <taxon>Actinopterygii</taxon>
        <taxon>Neopterygii</taxon>
        <taxon>Teleostei</taxon>
        <taxon>Albuliformes</taxon>
        <taxon>Albulidae</taxon>
        <taxon>Albula</taxon>
    </lineage>
</organism>
<evidence type="ECO:0000256" key="3">
    <source>
        <dbReference type="ARBA" id="ARBA00023134"/>
    </source>
</evidence>
<comment type="caution">
    <text evidence="4">The sequence shown here is derived from an EMBL/GenBank/DDBJ whole genome shotgun (WGS) entry which is preliminary data.</text>
</comment>
<keyword evidence="5" id="KW-1185">Reference proteome</keyword>
<evidence type="ECO:0000313" key="5">
    <source>
        <dbReference type="Proteomes" id="UP000824540"/>
    </source>
</evidence>
<evidence type="ECO:0000256" key="1">
    <source>
        <dbReference type="ARBA" id="ARBA00006270"/>
    </source>
</evidence>
<dbReference type="SMART" id="SM00175">
    <property type="entry name" value="RAB"/>
    <property type="match status" value="1"/>
</dbReference>
<gene>
    <name evidence="4" type="ORF">JZ751_021218</name>
</gene>
<dbReference type="EMBL" id="JAFBMS010000041">
    <property type="protein sequence ID" value="KAG9340662.1"/>
    <property type="molecule type" value="Genomic_DNA"/>
</dbReference>
<proteinExistence type="inferred from homology"/>
<evidence type="ECO:0000256" key="2">
    <source>
        <dbReference type="ARBA" id="ARBA00022741"/>
    </source>
</evidence>
<dbReference type="InterPro" id="IPR027417">
    <property type="entry name" value="P-loop_NTPase"/>
</dbReference>
<dbReference type="OrthoDB" id="63533at2759"/>
<evidence type="ECO:0000313" key="4">
    <source>
        <dbReference type="EMBL" id="KAG9340662.1"/>
    </source>
</evidence>
<dbReference type="GO" id="GO:0003924">
    <property type="term" value="F:GTPase activity"/>
    <property type="evidence" value="ECO:0007669"/>
    <property type="project" value="InterPro"/>
</dbReference>